<protein>
    <recommendedName>
        <fullName evidence="2">BRCT domain-containing protein</fullName>
    </recommendedName>
</protein>
<accession>A0AAW2YL30</accession>
<dbReference type="Proteomes" id="UP001431209">
    <property type="component" value="Unassembled WGS sequence"/>
</dbReference>
<proteinExistence type="predicted"/>
<keyword evidence="4" id="KW-1185">Reference proteome</keyword>
<evidence type="ECO:0000256" key="1">
    <source>
        <dbReference type="SAM" id="MobiDB-lite"/>
    </source>
</evidence>
<dbReference type="SUPFAM" id="SSF52113">
    <property type="entry name" value="BRCT domain"/>
    <property type="match status" value="1"/>
</dbReference>
<dbReference type="EMBL" id="JAOPGA020000298">
    <property type="protein sequence ID" value="KAL0478038.1"/>
    <property type="molecule type" value="Genomic_DNA"/>
</dbReference>
<dbReference type="Gene3D" id="3.40.50.10190">
    <property type="entry name" value="BRCT domain"/>
    <property type="match status" value="1"/>
</dbReference>
<gene>
    <name evidence="3" type="ORF">AKO1_013206</name>
</gene>
<dbReference type="Pfam" id="PF00533">
    <property type="entry name" value="BRCT"/>
    <property type="match status" value="1"/>
</dbReference>
<evidence type="ECO:0000313" key="4">
    <source>
        <dbReference type="Proteomes" id="UP001431209"/>
    </source>
</evidence>
<evidence type="ECO:0000313" key="3">
    <source>
        <dbReference type="EMBL" id="KAL0478038.1"/>
    </source>
</evidence>
<organism evidence="3 4">
    <name type="scientific">Acrasis kona</name>
    <dbReference type="NCBI Taxonomy" id="1008807"/>
    <lineage>
        <taxon>Eukaryota</taxon>
        <taxon>Discoba</taxon>
        <taxon>Heterolobosea</taxon>
        <taxon>Tetramitia</taxon>
        <taxon>Eutetramitia</taxon>
        <taxon>Acrasidae</taxon>
        <taxon>Acrasis</taxon>
    </lineage>
</organism>
<dbReference type="InterPro" id="IPR036420">
    <property type="entry name" value="BRCT_dom_sf"/>
</dbReference>
<feature type="domain" description="BRCT" evidence="2">
    <location>
        <begin position="2"/>
        <end position="69"/>
    </location>
</feature>
<dbReference type="AlphaFoldDB" id="A0AAW2YL30"/>
<dbReference type="InterPro" id="IPR001357">
    <property type="entry name" value="BRCT_dom"/>
</dbReference>
<reference evidence="3 4" key="1">
    <citation type="submission" date="2024-03" db="EMBL/GenBank/DDBJ databases">
        <title>The Acrasis kona genome and developmental transcriptomes reveal deep origins of eukaryotic multicellular pathways.</title>
        <authorList>
            <person name="Sheikh S."/>
            <person name="Fu C.-J."/>
            <person name="Brown M.W."/>
            <person name="Baldauf S.L."/>
        </authorList>
    </citation>
    <scope>NUCLEOTIDE SEQUENCE [LARGE SCALE GENOMIC DNA]</scope>
    <source>
        <strain evidence="3 4">ATCC MYA-3509</strain>
    </source>
</reference>
<comment type="caution">
    <text evidence="3">The sequence shown here is derived from an EMBL/GenBank/DDBJ whole genome shotgun (WGS) entry which is preliminary data.</text>
</comment>
<sequence>MILENKKFTLYYVSKTKGLKKKIKKNGGTICEIEEKPDYMVAGANRSGGKFGTAIDQGTIIVKPNFVEDWIRDQIKPNEKKYKLTNDSYERNDRAKRRRLNSEEDVGTPSPEPVPQGNALEIKTPARGSLFPLEEIDFIDYAFVNRETISYELCNFFCQQFRLDLSNKEYARLAQSFGAGKTAFAAKFRSAVSDDKWTQLEKYHGAKIVNSLKGAVYIHYDFRTTVKKPSGPCDLFSLLEYNINLLLSEATNSEFDLLSISSPHTTPIIICLDEVVSIFDKDLTIMLNKDYSRNERILSLEDIIKRLYGIENFFVIKITKTPPGEGVDQQTVKWERSNDYEKTFYLNPLRPTHIETLLAQSVQRTSNKNLISMLFSEHDDEIVKSFARKLFQYTAGCPKMVIHMLECLRKTNERLDDKEVRNKWMKLSVDKLKRKDLIPNFCNEPEKQLYCSLLMAASIGYEVPIDKTFNFQDTERTLASWLSEFNLYFIKIENSNCIRVVAGLATLHFVSKMNIIPSYWREYLQQSWHVDESTCTGSFFEMTFKRVLMVRMLYVCMNNQNTTWGQIAGGVFKNTFFEDCVVQIANKPLILTNGFSSVAKTIYPEKKIDTWAHNLPISPEAYQHLCNVLEEYCFTQPAKKSKSWDLCYVLKKRVKNLFDLIAFQLKFGDQRISFTDIQKEMDIIHELVKGLDVRVSVVVVSTSLNVQVEAAAASETGSFVLNEGDYDFQEGVLNKRDDRQLTTDGPNLRVMKSMELVIVNKIGLDKILGVGVAQKLIEERENVQGRNADILNFLNPKL</sequence>
<feature type="region of interest" description="Disordered" evidence="1">
    <location>
        <begin position="93"/>
        <end position="119"/>
    </location>
</feature>
<name>A0AAW2YL30_9EUKA</name>
<evidence type="ECO:0000259" key="2">
    <source>
        <dbReference type="Pfam" id="PF00533"/>
    </source>
</evidence>